<gene>
    <name evidence="3" type="ORF">AOQ84DRAFT_364938</name>
</gene>
<evidence type="ECO:0000256" key="1">
    <source>
        <dbReference type="SAM" id="MobiDB-lite"/>
    </source>
</evidence>
<name>A0A8E2EZF3_9PEZI</name>
<evidence type="ECO:0000313" key="3">
    <source>
        <dbReference type="EMBL" id="OCL07463.1"/>
    </source>
</evidence>
<dbReference type="OrthoDB" id="2157530at2759"/>
<reference evidence="3 4" key="1">
    <citation type="journal article" date="2016" name="Nat. Commun.">
        <title>Ectomycorrhizal ecology is imprinted in the genome of the dominant symbiotic fungus Cenococcum geophilum.</title>
        <authorList>
            <consortium name="DOE Joint Genome Institute"/>
            <person name="Peter M."/>
            <person name="Kohler A."/>
            <person name="Ohm R.A."/>
            <person name="Kuo A."/>
            <person name="Krutzmann J."/>
            <person name="Morin E."/>
            <person name="Arend M."/>
            <person name="Barry K.W."/>
            <person name="Binder M."/>
            <person name="Choi C."/>
            <person name="Clum A."/>
            <person name="Copeland A."/>
            <person name="Grisel N."/>
            <person name="Haridas S."/>
            <person name="Kipfer T."/>
            <person name="LaButti K."/>
            <person name="Lindquist E."/>
            <person name="Lipzen A."/>
            <person name="Maire R."/>
            <person name="Meier B."/>
            <person name="Mihaltcheva S."/>
            <person name="Molinier V."/>
            <person name="Murat C."/>
            <person name="Poggeler S."/>
            <person name="Quandt C.A."/>
            <person name="Sperisen C."/>
            <person name="Tritt A."/>
            <person name="Tisserant E."/>
            <person name="Crous P.W."/>
            <person name="Henrissat B."/>
            <person name="Nehls U."/>
            <person name="Egli S."/>
            <person name="Spatafora J.W."/>
            <person name="Grigoriev I.V."/>
            <person name="Martin F.M."/>
        </authorList>
    </citation>
    <scope>NUCLEOTIDE SEQUENCE [LARGE SCALE GENOMIC DNA]</scope>
    <source>
        <strain evidence="3 4">CBS 207.34</strain>
    </source>
</reference>
<evidence type="ECO:0000259" key="2">
    <source>
        <dbReference type="Pfam" id="PF06985"/>
    </source>
</evidence>
<sequence length="859" mass="99848">MQRDQQQLYYTPDFDTSFLIMQYGIIRKPSAAAMTIQLAFLSFSLQYTYPRHLPKSCLAGDLFVPLVKDLGLAAAYGALFSLHRLGILDFLESIVYHVLPAMDYYEDPESYDYIRVQTSRTQGKGKARDVRGNQDDNRSWENGVYQGRKERRPSPSRVLVGFETSDSEVDDLFDLESPERHLQRPPQAGKGVYPFGSDDHVSKIIEEDYPPIRQLNYDYRKLRKDEVRLIKLYPSPDPNSDLVCSLLHSDLEQPQSPYEAISYAWGTKEDPKKLYIIPEKEALYDLRRKMAPTRYDDSEYIAITANLHSALRRFRRPNAIRLLWADAVCLNQENAEEKSHQIPNIREIYTKASNVLVWLGGAGTEAGTCMDFLDQLSKKIIRQKVEFLSPQDLAKMVDESLDETFHHRRFDALERFFHPINRPWFLRRWVIQEVGAVRDALVYCGPHEPIRWSKFAFAIEMLNQHPTQIYQPTLSTVSTIYHLVDMNTIPILDLLTEFHESDCSEAKDRIIAIAGLSNLPKLDQSFFRQFVKDQKEVTEMSTYEFYFHISKVILERFNDHLELLHCGAAFQPPNSDARKDRLSWVPEWRVSPLFNPLLNVPKFHAGFDPKGRRQMVSINLQPKSNVHYLRIVGYDFSEVFQRTNPGGFKIAKPDKIHTQIPFWLPREEWYLDGHPDTYRTRRRHETYWEAFARTIVADYGLTLSMRSRLEGLSVEMEQQDKDIVEGFKDISRFAEELRMFVRKEDRPRAAKSISTESKVTYTHQARRYARLVTKTMGSAGGASGRCFFLCDEPRYMGIGPDSLRRKDRIVIFYGARTPFIIRPIKGTSYFRLVGDCYINGIMNGETLDMGHKQKEYLIV</sequence>
<dbReference type="PANTHER" id="PTHR24148">
    <property type="entry name" value="ANKYRIN REPEAT DOMAIN-CONTAINING PROTEIN 39 HOMOLOG-RELATED"/>
    <property type="match status" value="1"/>
</dbReference>
<protein>
    <recommendedName>
        <fullName evidence="2">Heterokaryon incompatibility domain-containing protein</fullName>
    </recommendedName>
</protein>
<dbReference type="Pfam" id="PF26639">
    <property type="entry name" value="Het-6_barrel"/>
    <property type="match status" value="1"/>
</dbReference>
<feature type="compositionally biased region" description="Basic and acidic residues" evidence="1">
    <location>
        <begin position="126"/>
        <end position="139"/>
    </location>
</feature>
<dbReference type="InterPro" id="IPR010730">
    <property type="entry name" value="HET"/>
</dbReference>
<dbReference type="InterPro" id="IPR052895">
    <property type="entry name" value="HetReg/Transcr_Mod"/>
</dbReference>
<keyword evidence="4" id="KW-1185">Reference proteome</keyword>
<dbReference type="Proteomes" id="UP000250140">
    <property type="component" value="Unassembled WGS sequence"/>
</dbReference>
<feature type="region of interest" description="Disordered" evidence="1">
    <location>
        <begin position="122"/>
        <end position="156"/>
    </location>
</feature>
<accession>A0A8E2EZF3</accession>
<dbReference type="Pfam" id="PF06985">
    <property type="entry name" value="HET"/>
    <property type="match status" value="1"/>
</dbReference>
<dbReference type="EMBL" id="KV749864">
    <property type="protein sequence ID" value="OCL07463.1"/>
    <property type="molecule type" value="Genomic_DNA"/>
</dbReference>
<feature type="domain" description="Heterokaryon incompatibility" evidence="2">
    <location>
        <begin position="258"/>
        <end position="433"/>
    </location>
</feature>
<organism evidence="3 4">
    <name type="scientific">Glonium stellatum</name>
    <dbReference type="NCBI Taxonomy" id="574774"/>
    <lineage>
        <taxon>Eukaryota</taxon>
        <taxon>Fungi</taxon>
        <taxon>Dikarya</taxon>
        <taxon>Ascomycota</taxon>
        <taxon>Pezizomycotina</taxon>
        <taxon>Dothideomycetes</taxon>
        <taxon>Pleosporomycetidae</taxon>
        <taxon>Gloniales</taxon>
        <taxon>Gloniaceae</taxon>
        <taxon>Glonium</taxon>
    </lineage>
</organism>
<dbReference type="AlphaFoldDB" id="A0A8E2EZF3"/>
<dbReference type="PANTHER" id="PTHR24148:SF64">
    <property type="entry name" value="HETEROKARYON INCOMPATIBILITY DOMAIN-CONTAINING PROTEIN"/>
    <property type="match status" value="1"/>
</dbReference>
<proteinExistence type="predicted"/>
<evidence type="ECO:0000313" key="4">
    <source>
        <dbReference type="Proteomes" id="UP000250140"/>
    </source>
</evidence>